<keyword evidence="6 7" id="KW-0472">Membrane</keyword>
<feature type="transmembrane region" description="Helical" evidence="7">
    <location>
        <begin position="221"/>
        <end position="239"/>
    </location>
</feature>
<dbReference type="GO" id="GO:0055085">
    <property type="term" value="P:transmembrane transport"/>
    <property type="evidence" value="ECO:0007669"/>
    <property type="project" value="InterPro"/>
</dbReference>
<proteinExistence type="predicted"/>
<reference evidence="9" key="1">
    <citation type="submission" date="2020-10" db="EMBL/GenBank/DDBJ databases">
        <authorList>
            <person name="Gilroy R."/>
        </authorList>
    </citation>
    <scope>NUCLEOTIDE SEQUENCE</scope>
    <source>
        <strain evidence="9">17213</strain>
    </source>
</reference>
<dbReference type="Pfam" id="PF03600">
    <property type="entry name" value="CitMHS"/>
    <property type="match status" value="1"/>
</dbReference>
<evidence type="ECO:0000256" key="4">
    <source>
        <dbReference type="ARBA" id="ARBA00022737"/>
    </source>
</evidence>
<dbReference type="PROSITE" id="PS01271">
    <property type="entry name" value="NA_SULFATE"/>
    <property type="match status" value="1"/>
</dbReference>
<dbReference type="PANTHER" id="PTHR43652:SF1">
    <property type="entry name" value="RESPONSE REGULATOR"/>
    <property type="match status" value="1"/>
</dbReference>
<evidence type="ECO:0000256" key="6">
    <source>
        <dbReference type="ARBA" id="ARBA00023136"/>
    </source>
</evidence>
<keyword evidence="3 7" id="KW-0812">Transmembrane</keyword>
<evidence type="ECO:0000256" key="2">
    <source>
        <dbReference type="ARBA" id="ARBA00022448"/>
    </source>
</evidence>
<feature type="domain" description="Citrate transporter-like" evidence="8">
    <location>
        <begin position="16"/>
        <end position="346"/>
    </location>
</feature>
<evidence type="ECO:0000313" key="10">
    <source>
        <dbReference type="Proteomes" id="UP000823631"/>
    </source>
</evidence>
<evidence type="ECO:0000256" key="1">
    <source>
        <dbReference type="ARBA" id="ARBA00004141"/>
    </source>
</evidence>
<dbReference type="InterPro" id="IPR004680">
    <property type="entry name" value="Cit_transptr-like_dom"/>
</dbReference>
<keyword evidence="5 7" id="KW-1133">Transmembrane helix</keyword>
<dbReference type="EMBL" id="JADINH010000182">
    <property type="protein sequence ID" value="MBO8416553.1"/>
    <property type="molecule type" value="Genomic_DNA"/>
</dbReference>
<reference evidence="9" key="2">
    <citation type="journal article" date="2021" name="PeerJ">
        <title>Extensive microbial diversity within the chicken gut microbiome revealed by metagenomics and culture.</title>
        <authorList>
            <person name="Gilroy R."/>
            <person name="Ravi A."/>
            <person name="Getino M."/>
            <person name="Pursley I."/>
            <person name="Horton D.L."/>
            <person name="Alikhan N.F."/>
            <person name="Baker D."/>
            <person name="Gharbi K."/>
            <person name="Hall N."/>
            <person name="Watson M."/>
            <person name="Adriaenssens E.M."/>
            <person name="Foster-Nyarko E."/>
            <person name="Jarju S."/>
            <person name="Secka A."/>
            <person name="Antonio M."/>
            <person name="Oren A."/>
            <person name="Chaudhuri R.R."/>
            <person name="La Ragione R."/>
            <person name="Hildebrand F."/>
            <person name="Pallen M.J."/>
        </authorList>
    </citation>
    <scope>NUCLEOTIDE SEQUENCE</scope>
    <source>
        <strain evidence="9">17213</strain>
    </source>
</reference>
<keyword evidence="4" id="KW-0677">Repeat</keyword>
<keyword evidence="2" id="KW-0813">Transport</keyword>
<dbReference type="Proteomes" id="UP000823631">
    <property type="component" value="Unassembled WGS sequence"/>
</dbReference>
<feature type="transmembrane region" description="Helical" evidence="7">
    <location>
        <begin position="95"/>
        <end position="128"/>
    </location>
</feature>
<evidence type="ECO:0000256" key="5">
    <source>
        <dbReference type="ARBA" id="ARBA00022989"/>
    </source>
</evidence>
<dbReference type="InterPro" id="IPR051679">
    <property type="entry name" value="DASS-Related_Transporters"/>
</dbReference>
<comment type="caution">
    <text evidence="9">The sequence shown here is derived from an EMBL/GenBank/DDBJ whole genome shotgun (WGS) entry which is preliminary data.</text>
</comment>
<evidence type="ECO:0000259" key="8">
    <source>
        <dbReference type="Pfam" id="PF03600"/>
    </source>
</evidence>
<dbReference type="PANTHER" id="PTHR43652">
    <property type="entry name" value="BASIC AMINO ACID ANTIPORTER YFCC-RELATED"/>
    <property type="match status" value="1"/>
</dbReference>
<dbReference type="GO" id="GO:0005886">
    <property type="term" value="C:plasma membrane"/>
    <property type="evidence" value="ECO:0007669"/>
    <property type="project" value="TreeGrafter"/>
</dbReference>
<gene>
    <name evidence="9" type="ORF">IAB19_09250</name>
</gene>
<sequence length="421" mass="43481">MDPAVITLMVLAAAAFLFVTELIPLCATALAAPMVLGICGVLSPEQVFSGLSNPTVVMFAGMFVVGAAILESGLALAIGNLVVQKAGTRERPLTAALMGVTIAISSVCANTSVVACLMPVFIGIAAAAKIPVSPLLMALVIAAAAGGTITMAGCEPNMLTAAAMENAGIEPFGFLEFAWVGIPLSLLSVWYMLFIGLRLTPRHPAASGMTAPKQRRAGSRARSISCFFILLYAVCGLSIGIPGMTYEMAAVSAALACVLSGCISERTALLRIDWVTIFLFAGMLPVAEALDKTGAGRLIALKVVALTGQHPAPLFLTTMFFALSGAITQVMSNTATTALLCPISIAVAREMGGSPYPLLMAVCIASSCAFTTPVGTPPNTMVMGPGGFKFKDYLRAGTPLLLLSLILCAAIIPLVWPFYPA</sequence>
<comment type="subcellular location">
    <subcellularLocation>
        <location evidence="1">Membrane</location>
        <topology evidence="1">Multi-pass membrane protein</topology>
    </subcellularLocation>
</comment>
<organism evidence="9 10">
    <name type="scientific">Candidatus Avisuccinivibrio stercorigallinarum</name>
    <dbReference type="NCBI Taxonomy" id="2840704"/>
    <lineage>
        <taxon>Bacteria</taxon>
        <taxon>Pseudomonadati</taxon>
        <taxon>Pseudomonadota</taxon>
        <taxon>Gammaproteobacteria</taxon>
        <taxon>Aeromonadales</taxon>
        <taxon>Succinivibrionaceae</taxon>
        <taxon>Succinivibrionaceae incertae sedis</taxon>
        <taxon>Candidatus Avisuccinivibrio</taxon>
    </lineage>
</organism>
<feature type="transmembrane region" description="Helical" evidence="7">
    <location>
        <begin position="177"/>
        <end position="200"/>
    </location>
</feature>
<evidence type="ECO:0000256" key="7">
    <source>
        <dbReference type="SAM" id="Phobius"/>
    </source>
</evidence>
<feature type="transmembrane region" description="Helical" evidence="7">
    <location>
        <begin position="354"/>
        <end position="375"/>
    </location>
</feature>
<evidence type="ECO:0000313" key="9">
    <source>
        <dbReference type="EMBL" id="MBO8416553.1"/>
    </source>
</evidence>
<dbReference type="AlphaFoldDB" id="A0A9D9DDN1"/>
<accession>A0A9D9DDN1</accession>
<dbReference type="CDD" id="cd01115">
    <property type="entry name" value="SLC13_permease"/>
    <property type="match status" value="1"/>
</dbReference>
<name>A0A9D9DDN1_9GAMM</name>
<feature type="transmembrane region" description="Helical" evidence="7">
    <location>
        <begin position="330"/>
        <end position="348"/>
    </location>
</feature>
<feature type="transmembrane region" description="Helical" evidence="7">
    <location>
        <begin position="396"/>
        <end position="419"/>
    </location>
</feature>
<dbReference type="InterPro" id="IPR031312">
    <property type="entry name" value="Na/sul_symport_CS"/>
</dbReference>
<feature type="transmembrane region" description="Helical" evidence="7">
    <location>
        <begin position="55"/>
        <end position="83"/>
    </location>
</feature>
<protein>
    <submittedName>
        <fullName evidence="9">SLC13/DASS family transporter</fullName>
    </submittedName>
</protein>
<evidence type="ECO:0000256" key="3">
    <source>
        <dbReference type="ARBA" id="ARBA00022692"/>
    </source>
</evidence>